<feature type="transmembrane region" description="Helical" evidence="8">
    <location>
        <begin position="12"/>
        <end position="33"/>
    </location>
</feature>
<name>A0A078A585_STYLE</name>
<feature type="transmembrane region" description="Helical" evidence="8">
    <location>
        <begin position="182"/>
        <end position="201"/>
    </location>
</feature>
<proteinExistence type="predicted"/>
<dbReference type="SUPFAM" id="SSF103473">
    <property type="entry name" value="MFS general substrate transporter"/>
    <property type="match status" value="1"/>
</dbReference>
<keyword evidence="3 8" id="KW-1133">Transmembrane helix</keyword>
<feature type="transmembrane region" description="Helical" evidence="8">
    <location>
        <begin position="370"/>
        <end position="389"/>
    </location>
</feature>
<evidence type="ECO:0000256" key="6">
    <source>
        <dbReference type="ARBA" id="ARBA00040302"/>
    </source>
</evidence>
<dbReference type="OMA" id="IYLEINC"/>
<feature type="transmembrane region" description="Helical" evidence="8">
    <location>
        <begin position="236"/>
        <end position="255"/>
    </location>
</feature>
<dbReference type="OrthoDB" id="196103at2759"/>
<accession>A0A078A585</accession>
<evidence type="ECO:0000313" key="10">
    <source>
        <dbReference type="Proteomes" id="UP000039865"/>
    </source>
</evidence>
<keyword evidence="5" id="KW-0325">Glycoprotein</keyword>
<evidence type="ECO:0000256" key="4">
    <source>
        <dbReference type="ARBA" id="ARBA00023136"/>
    </source>
</evidence>
<sequence>MRTSNYPNLKAVLYLSGGFFLQFVAVTSAISVVSTTLRECGFKNLGFYSLAVNYLVFGLCSLVAPPIIRKLKPILSMTLGSVCYDIWLITLSLPAILLKSEKLKLYFSYNQVVAIVLIASIIMGFGCALIWVGQGKYLSDCSKYKIERKGVYSSIFWFTFYISSILSSILAALILGSYPQEYLYFICFIISVLSKVILISLPKIQTEEQDQQLFQNNQPEQVDLDILKLITDKQMIVTYGVFLTSALSNGFRMSGLFSFLTLTQTNETIQNQFKYASYAQALFGIGQAAGSALFGYLSVKLKSNFKLTQGAIIVHIISYSSMIWCNELYKFGFLSFCACFFLGIQDSYLQNQTQVIMGAEFKQTTEAFAIFRLFNSVGVTFILLIISNLTNSERFRQFIIGSLLFSIFSQIIMIKLFKFRQQQGDIAQDNKNQAIESLIQKC</sequence>
<protein>
    <recommendedName>
        <fullName evidence="6">UNC93-like protein MFSD11</fullName>
    </recommendedName>
    <alternativeName>
        <fullName evidence="7">Major facilitator superfamily domain-containing protein 11</fullName>
    </alternativeName>
</protein>
<evidence type="ECO:0000256" key="5">
    <source>
        <dbReference type="ARBA" id="ARBA00023180"/>
    </source>
</evidence>
<evidence type="ECO:0000256" key="1">
    <source>
        <dbReference type="ARBA" id="ARBA00004141"/>
    </source>
</evidence>
<feature type="transmembrane region" description="Helical" evidence="8">
    <location>
        <begin position="74"/>
        <end position="97"/>
    </location>
</feature>
<evidence type="ECO:0000313" key="9">
    <source>
        <dbReference type="EMBL" id="CDW76745.1"/>
    </source>
</evidence>
<dbReference type="InParanoid" id="A0A078A585"/>
<gene>
    <name evidence="9" type="primary">Contig5013.g5364</name>
    <name evidence="9" type="ORF">STYLEM_5706</name>
</gene>
<evidence type="ECO:0000256" key="2">
    <source>
        <dbReference type="ARBA" id="ARBA00022692"/>
    </source>
</evidence>
<dbReference type="PANTHER" id="PTHR23294">
    <property type="entry name" value="ET TRANSLATION PRODUCT-RELATED"/>
    <property type="match status" value="1"/>
</dbReference>
<dbReference type="EMBL" id="CCKQ01005505">
    <property type="protein sequence ID" value="CDW76745.1"/>
    <property type="molecule type" value="Genomic_DNA"/>
</dbReference>
<feature type="transmembrane region" description="Helical" evidence="8">
    <location>
        <begin position="45"/>
        <end position="67"/>
    </location>
</feature>
<dbReference type="Proteomes" id="UP000039865">
    <property type="component" value="Unassembled WGS sequence"/>
</dbReference>
<organism evidence="9 10">
    <name type="scientific">Stylonychia lemnae</name>
    <name type="common">Ciliate</name>
    <dbReference type="NCBI Taxonomy" id="5949"/>
    <lineage>
        <taxon>Eukaryota</taxon>
        <taxon>Sar</taxon>
        <taxon>Alveolata</taxon>
        <taxon>Ciliophora</taxon>
        <taxon>Intramacronucleata</taxon>
        <taxon>Spirotrichea</taxon>
        <taxon>Stichotrichia</taxon>
        <taxon>Sporadotrichida</taxon>
        <taxon>Oxytrichidae</taxon>
        <taxon>Stylonychinae</taxon>
        <taxon>Stylonychia</taxon>
    </lineage>
</organism>
<dbReference type="AlphaFoldDB" id="A0A078A585"/>
<dbReference type="InterPro" id="IPR010291">
    <property type="entry name" value="Ion_channel_UNC-93"/>
</dbReference>
<comment type="subcellular location">
    <subcellularLocation>
        <location evidence="1">Membrane</location>
        <topology evidence="1">Multi-pass membrane protein</topology>
    </subcellularLocation>
</comment>
<evidence type="ECO:0000256" key="8">
    <source>
        <dbReference type="SAM" id="Phobius"/>
    </source>
</evidence>
<feature type="transmembrane region" description="Helical" evidence="8">
    <location>
        <begin position="275"/>
        <end position="297"/>
    </location>
</feature>
<evidence type="ECO:0000256" key="7">
    <source>
        <dbReference type="ARBA" id="ARBA00041910"/>
    </source>
</evidence>
<feature type="transmembrane region" description="Helical" evidence="8">
    <location>
        <begin position="154"/>
        <end position="176"/>
    </location>
</feature>
<keyword evidence="4 8" id="KW-0472">Membrane</keyword>
<reference evidence="9 10" key="1">
    <citation type="submission" date="2014-06" db="EMBL/GenBank/DDBJ databases">
        <authorList>
            <person name="Swart Estienne"/>
        </authorList>
    </citation>
    <scope>NUCLEOTIDE SEQUENCE [LARGE SCALE GENOMIC DNA]</scope>
    <source>
        <strain evidence="9 10">130c</strain>
    </source>
</reference>
<dbReference type="Gene3D" id="1.20.1250.20">
    <property type="entry name" value="MFS general substrate transporter like domains"/>
    <property type="match status" value="1"/>
</dbReference>
<feature type="transmembrane region" description="Helical" evidence="8">
    <location>
        <begin position="395"/>
        <end position="414"/>
    </location>
</feature>
<evidence type="ECO:0000256" key="3">
    <source>
        <dbReference type="ARBA" id="ARBA00022989"/>
    </source>
</evidence>
<feature type="transmembrane region" description="Helical" evidence="8">
    <location>
        <begin position="109"/>
        <end position="133"/>
    </location>
</feature>
<keyword evidence="10" id="KW-1185">Reference proteome</keyword>
<dbReference type="InterPro" id="IPR051617">
    <property type="entry name" value="UNC-93-like_regulator"/>
</dbReference>
<dbReference type="GO" id="GO:0016020">
    <property type="term" value="C:membrane"/>
    <property type="evidence" value="ECO:0007669"/>
    <property type="project" value="UniProtKB-SubCell"/>
</dbReference>
<keyword evidence="2 8" id="KW-0812">Transmembrane</keyword>
<dbReference type="PANTHER" id="PTHR23294:SF0">
    <property type="entry name" value="UNC93-LIKE PROTEIN MFSD11"/>
    <property type="match status" value="1"/>
</dbReference>
<dbReference type="Pfam" id="PF05978">
    <property type="entry name" value="UNC-93"/>
    <property type="match status" value="1"/>
</dbReference>
<dbReference type="InterPro" id="IPR036259">
    <property type="entry name" value="MFS_trans_sf"/>
</dbReference>